<feature type="repeat" description="ANK" evidence="4">
    <location>
        <begin position="71"/>
        <end position="103"/>
    </location>
</feature>
<proteinExistence type="inferred from homology"/>
<keyword evidence="2" id="KW-0677">Repeat</keyword>
<keyword evidence="3 4" id="KW-0040">ANK repeat</keyword>
<evidence type="ECO:0000256" key="1">
    <source>
        <dbReference type="ARBA" id="ARBA00005949"/>
    </source>
</evidence>
<evidence type="ECO:0000313" key="5">
    <source>
        <dbReference type="EMBL" id="CBJ48805.1"/>
    </source>
</evidence>
<dbReference type="Pfam" id="PF00023">
    <property type="entry name" value="Ank"/>
    <property type="match status" value="2"/>
</dbReference>
<dbReference type="SMART" id="SM00248">
    <property type="entry name" value="ANK"/>
    <property type="match status" value="3"/>
</dbReference>
<dbReference type="InterPro" id="IPR002110">
    <property type="entry name" value="Ankyrin_rpt"/>
</dbReference>
<keyword evidence="6" id="KW-1185">Reference proteome</keyword>
<organism evidence="5 6">
    <name type="scientific">Ectocarpus siliculosus</name>
    <name type="common">Brown alga</name>
    <name type="synonym">Conferva siliculosa</name>
    <dbReference type="NCBI Taxonomy" id="2880"/>
    <lineage>
        <taxon>Eukaryota</taxon>
        <taxon>Sar</taxon>
        <taxon>Stramenopiles</taxon>
        <taxon>Ochrophyta</taxon>
        <taxon>PX clade</taxon>
        <taxon>Phaeophyceae</taxon>
        <taxon>Ectocarpales</taxon>
        <taxon>Ectocarpaceae</taxon>
        <taxon>Ectocarpus</taxon>
    </lineage>
</organism>
<dbReference type="GO" id="GO:0016567">
    <property type="term" value="P:protein ubiquitination"/>
    <property type="evidence" value="ECO:0007669"/>
    <property type="project" value="TreeGrafter"/>
</dbReference>
<dbReference type="STRING" id="2880.D7G2C8"/>
<evidence type="ECO:0000256" key="2">
    <source>
        <dbReference type="ARBA" id="ARBA00022737"/>
    </source>
</evidence>
<feature type="repeat" description="ANK" evidence="4">
    <location>
        <begin position="38"/>
        <end position="70"/>
    </location>
</feature>
<dbReference type="Gene3D" id="1.25.40.20">
    <property type="entry name" value="Ankyrin repeat-containing domain"/>
    <property type="match status" value="1"/>
</dbReference>
<dbReference type="EMBL" id="FN648674">
    <property type="protein sequence ID" value="CBJ48805.1"/>
    <property type="molecule type" value="Genomic_DNA"/>
</dbReference>
<dbReference type="OrthoDB" id="20727at2759"/>
<dbReference type="PROSITE" id="PS50088">
    <property type="entry name" value="ANK_REPEAT"/>
    <property type="match status" value="2"/>
</dbReference>
<name>D7G2C8_ECTSI</name>
<dbReference type="AlphaFoldDB" id="D7G2C8"/>
<dbReference type="InterPro" id="IPR036770">
    <property type="entry name" value="Ankyrin_rpt-contain_sf"/>
</dbReference>
<evidence type="ECO:0000313" key="6">
    <source>
        <dbReference type="Proteomes" id="UP000002630"/>
    </source>
</evidence>
<dbReference type="SUPFAM" id="SSF48403">
    <property type="entry name" value="Ankyrin repeat"/>
    <property type="match status" value="1"/>
</dbReference>
<evidence type="ECO:0000256" key="3">
    <source>
        <dbReference type="ARBA" id="ARBA00023043"/>
    </source>
</evidence>
<dbReference type="PROSITE" id="PS50297">
    <property type="entry name" value="ANK_REP_REGION"/>
    <property type="match status" value="2"/>
</dbReference>
<reference evidence="5 6" key="1">
    <citation type="journal article" date="2010" name="Nature">
        <title>The Ectocarpus genome and the independent evolution of multicellularity in brown algae.</title>
        <authorList>
            <person name="Cock J.M."/>
            <person name="Sterck L."/>
            <person name="Rouze P."/>
            <person name="Scornet D."/>
            <person name="Allen A.E."/>
            <person name="Amoutzias G."/>
            <person name="Anthouard V."/>
            <person name="Artiguenave F."/>
            <person name="Aury J.M."/>
            <person name="Badger J.H."/>
            <person name="Beszteri B."/>
            <person name="Billiau K."/>
            <person name="Bonnet E."/>
            <person name="Bothwell J.H."/>
            <person name="Bowler C."/>
            <person name="Boyen C."/>
            <person name="Brownlee C."/>
            <person name="Carrano C.J."/>
            <person name="Charrier B."/>
            <person name="Cho G.Y."/>
            <person name="Coelho S.M."/>
            <person name="Collen J."/>
            <person name="Corre E."/>
            <person name="Da Silva C."/>
            <person name="Delage L."/>
            <person name="Delaroque N."/>
            <person name="Dittami S.M."/>
            <person name="Doulbeau S."/>
            <person name="Elias M."/>
            <person name="Farnham G."/>
            <person name="Gachon C.M."/>
            <person name="Gschloessl B."/>
            <person name="Heesch S."/>
            <person name="Jabbari K."/>
            <person name="Jubin C."/>
            <person name="Kawai H."/>
            <person name="Kimura K."/>
            <person name="Kloareg B."/>
            <person name="Kupper F.C."/>
            <person name="Lang D."/>
            <person name="Le Bail A."/>
            <person name="Leblanc C."/>
            <person name="Lerouge P."/>
            <person name="Lohr M."/>
            <person name="Lopez P.J."/>
            <person name="Martens C."/>
            <person name="Maumus F."/>
            <person name="Michel G."/>
            <person name="Miranda-Saavedra D."/>
            <person name="Morales J."/>
            <person name="Moreau H."/>
            <person name="Motomura T."/>
            <person name="Nagasato C."/>
            <person name="Napoli C.A."/>
            <person name="Nelson D.R."/>
            <person name="Nyvall-Collen P."/>
            <person name="Peters A.F."/>
            <person name="Pommier C."/>
            <person name="Potin P."/>
            <person name="Poulain J."/>
            <person name="Quesneville H."/>
            <person name="Read B."/>
            <person name="Rensing S.A."/>
            <person name="Ritter A."/>
            <person name="Rousvoal S."/>
            <person name="Samanta M."/>
            <person name="Samson G."/>
            <person name="Schroeder D.C."/>
            <person name="Segurens B."/>
            <person name="Strittmatter M."/>
            <person name="Tonon T."/>
            <person name="Tregear J.W."/>
            <person name="Valentin K."/>
            <person name="von Dassow P."/>
            <person name="Yamagishi T."/>
            <person name="Van de Peer Y."/>
            <person name="Wincker P."/>
        </authorList>
    </citation>
    <scope>NUCLEOTIDE SEQUENCE [LARGE SCALE GENOMIC DNA]</scope>
    <source>
        <strain evidence="6">Ec32 / CCAP1310/4</strain>
    </source>
</reference>
<dbReference type="InParanoid" id="D7G2C8"/>
<dbReference type="InterPro" id="IPR051573">
    <property type="entry name" value="Ankyrin-SOCS_box_domain"/>
</dbReference>
<dbReference type="eggNOG" id="KOG0192">
    <property type="taxonomic scope" value="Eukaryota"/>
</dbReference>
<comment type="similarity">
    <text evidence="1">Belongs to the ankyrin SOCS box (ASB) family.</text>
</comment>
<protein>
    <submittedName>
        <fullName evidence="5">EsV-1-1</fullName>
    </submittedName>
</protein>
<dbReference type="EMBL" id="FN649744">
    <property type="protein sequence ID" value="CBJ48805.1"/>
    <property type="molecule type" value="Genomic_DNA"/>
</dbReference>
<gene>
    <name evidence="5" type="ORF">Esi_0047_0134</name>
</gene>
<dbReference type="PANTHER" id="PTHR24136">
    <property type="entry name" value="SOWAH (DROSOPHILA) HOMOLOG"/>
    <property type="match status" value="1"/>
</dbReference>
<evidence type="ECO:0000256" key="4">
    <source>
        <dbReference type="PROSITE-ProRule" id="PRU00023"/>
    </source>
</evidence>
<accession>D7G2C8</accession>
<dbReference type="Proteomes" id="UP000002630">
    <property type="component" value="Linkage Group LG19"/>
</dbReference>
<dbReference type="GO" id="GO:0045732">
    <property type="term" value="P:positive regulation of protein catabolic process"/>
    <property type="evidence" value="ECO:0007669"/>
    <property type="project" value="TreeGrafter"/>
</dbReference>
<sequence length="188" mass="19748">MPSTLSKLYDAAASGSVERTVAVLSQGSVDIDGGYGDVGRTPLMAASTMGYLRVVRVLLRPGARVSVADNDGATALHLSIVIKHLAVSRALVKAGAGVEARGVDGTPLHVAAAKGFHKGMVMLIHVDAVHAISWCWPSALEKSKPIVRVLPGLKRRATKPCVLLAALSRYNNKQDGPFLGYSPDKNGE</sequence>
<dbReference type="PANTHER" id="PTHR24136:SF15">
    <property type="entry name" value="ANK_REP_REGION DOMAIN-CONTAINING PROTEIN"/>
    <property type="match status" value="1"/>
</dbReference>